<dbReference type="RefSeq" id="WP_226696438.1">
    <property type="nucleotide sequence ID" value="NZ_JAJAPX010000005.1"/>
</dbReference>
<keyword evidence="2" id="KW-1185">Reference proteome</keyword>
<comment type="caution">
    <text evidence="1">The sequence shown here is derived from an EMBL/GenBank/DDBJ whole genome shotgun (WGS) entry which is preliminary data.</text>
</comment>
<protein>
    <recommendedName>
        <fullName evidence="3">Thioredoxin domain-containing protein</fullName>
    </recommendedName>
</protein>
<dbReference type="InterPro" id="IPR036249">
    <property type="entry name" value="Thioredoxin-like_sf"/>
</dbReference>
<dbReference type="PROSITE" id="PS51257">
    <property type="entry name" value="PROKAR_LIPOPROTEIN"/>
    <property type="match status" value="1"/>
</dbReference>
<reference evidence="1" key="1">
    <citation type="submission" date="2021-10" db="EMBL/GenBank/DDBJ databases">
        <title>Tamlana sargassums sp. nov., and Tamlana laminarinivorans sp. nov., two new bacteria isolated from the brown alga.</title>
        <authorList>
            <person name="Li J."/>
        </authorList>
    </citation>
    <scope>NUCLEOTIDE SEQUENCE</scope>
    <source>
        <strain evidence="1">62-3</strain>
    </source>
</reference>
<dbReference type="Proteomes" id="UP001139286">
    <property type="component" value="Unassembled WGS sequence"/>
</dbReference>
<gene>
    <name evidence="1" type="ORF">LG651_12425</name>
</gene>
<dbReference type="AlphaFoldDB" id="A0A9X1I743"/>
<dbReference type="Gene3D" id="3.40.30.10">
    <property type="entry name" value="Glutaredoxin"/>
    <property type="match status" value="1"/>
</dbReference>
<dbReference type="EMBL" id="JAJAPX010000005">
    <property type="protein sequence ID" value="MCB4809055.1"/>
    <property type="molecule type" value="Genomic_DNA"/>
</dbReference>
<accession>A0A9X1I743</accession>
<sequence length="471" mass="55389">MKGFLSIILLSLTFLSCKNDTKNANYAYLGGEIINPTTNFIVLEKDDELIDTVKLDGRNRFIYKIENLNPGFYSFTHGGEFQMILLEPKDSLLLRLNTIEFDESLVFSGIGAKKNNYFINDFLEHESQEKYIFKICQLKPKNYIKHIDSINAIKTKRLEQFKKKNKPSKLFTKIAQANIDFDYYSHKEMYPFIHYGRDKVAILNTLPENFYSYRKNINYNDEFFSKYHNYKAFLRKNMSNMALQAHAKHSKGKPFRHKDLCYNLTRLNIIDSLVSNTTIKDELLYHFAIDYLSKNQNIEDNETLLKSYLEKSNDDKGKVIMERIIASINRLKTGEKMPEFIVTDYTANNHNISSIIKNNTVICFWSQSYYKHFNDSYKRINELKLKYPEINFIRINIDDYNLQRSKNILANHNYISNSEYKLENPVSTKENLAIYPVTKTFIVDKNTTIVSSNSNLFSLRFEKELLGLINR</sequence>
<evidence type="ECO:0008006" key="3">
    <source>
        <dbReference type="Google" id="ProtNLM"/>
    </source>
</evidence>
<name>A0A9X1I743_9FLAO</name>
<evidence type="ECO:0000313" key="1">
    <source>
        <dbReference type="EMBL" id="MCB4809055.1"/>
    </source>
</evidence>
<proteinExistence type="predicted"/>
<evidence type="ECO:0000313" key="2">
    <source>
        <dbReference type="Proteomes" id="UP001139286"/>
    </source>
</evidence>
<dbReference type="SUPFAM" id="SSF52833">
    <property type="entry name" value="Thioredoxin-like"/>
    <property type="match status" value="1"/>
</dbReference>
<organism evidence="1 2">
    <name type="scientific">Neotamlana sargassicola</name>
    <dbReference type="NCBI Taxonomy" id="2883125"/>
    <lineage>
        <taxon>Bacteria</taxon>
        <taxon>Pseudomonadati</taxon>
        <taxon>Bacteroidota</taxon>
        <taxon>Flavobacteriia</taxon>
        <taxon>Flavobacteriales</taxon>
        <taxon>Flavobacteriaceae</taxon>
        <taxon>Neotamlana</taxon>
    </lineage>
</organism>